<comment type="similarity">
    <text evidence="5">Belongs to the E3 ubiquitin-protein ligase UBR1-like family.</text>
</comment>
<dbReference type="InterPro" id="IPR039164">
    <property type="entry name" value="UBR1-like"/>
</dbReference>
<protein>
    <recommendedName>
        <fullName evidence="5">E3 ubiquitin-protein ligase</fullName>
        <ecNumber evidence="5">2.3.2.27</ecNumber>
    </recommendedName>
</protein>
<evidence type="ECO:0000313" key="7">
    <source>
        <dbReference type="EMBL" id="KII61994.1"/>
    </source>
</evidence>
<keyword evidence="1 5" id="KW-0479">Metal-binding</keyword>
<keyword evidence="8" id="KW-1185">Reference proteome</keyword>
<dbReference type="PANTHER" id="PTHR21497:SF24">
    <property type="entry name" value="E3 UBIQUITIN-PROTEIN LIGASE UBR1"/>
    <property type="match status" value="1"/>
</dbReference>
<proteinExistence type="inferred from homology"/>
<evidence type="ECO:0000256" key="4">
    <source>
        <dbReference type="PROSITE-ProRule" id="PRU00508"/>
    </source>
</evidence>
<accession>A0A0C2MCD2</accession>
<dbReference type="UniPathway" id="UPA00143"/>
<evidence type="ECO:0000256" key="1">
    <source>
        <dbReference type="ARBA" id="ARBA00022723"/>
    </source>
</evidence>
<dbReference type="GO" id="GO:0071596">
    <property type="term" value="P:ubiquitin-dependent protein catabolic process via the N-end rule pathway"/>
    <property type="evidence" value="ECO:0007669"/>
    <property type="project" value="UniProtKB-UniRule"/>
</dbReference>
<comment type="caution">
    <text evidence="7">The sequence shown here is derived from an EMBL/GenBank/DDBJ whole genome shotgun (WGS) entry which is preliminary data.</text>
</comment>
<dbReference type="EMBL" id="JWZT01005158">
    <property type="protein sequence ID" value="KII61994.1"/>
    <property type="molecule type" value="Genomic_DNA"/>
</dbReference>
<dbReference type="PROSITE" id="PS51157">
    <property type="entry name" value="ZF_UBR"/>
    <property type="match status" value="1"/>
</dbReference>
<feature type="domain" description="UBR-type" evidence="6">
    <location>
        <begin position="73"/>
        <end position="144"/>
    </location>
</feature>
<dbReference type="Pfam" id="PF02207">
    <property type="entry name" value="zf-UBR"/>
    <property type="match status" value="1"/>
</dbReference>
<dbReference type="InterPro" id="IPR003126">
    <property type="entry name" value="Znf_UBR"/>
</dbReference>
<keyword evidence="5" id="KW-0833">Ubl conjugation pathway</keyword>
<dbReference type="EC" id="2.3.2.27" evidence="5"/>
<dbReference type="CDD" id="cd19670">
    <property type="entry name" value="UBR-box_UBR1_2_3"/>
    <property type="match status" value="1"/>
</dbReference>
<comment type="function">
    <text evidence="5">Ubiquitin ligase protein which is a component of the N-end rule pathway. Recognizes and binds to proteins bearing specific N-terminal residues that are destabilizing according to the N-end rule, leading to their ubiquitination and subsequent degradation.</text>
</comment>
<organism evidence="7 8">
    <name type="scientific">Thelohanellus kitauei</name>
    <name type="common">Myxosporean</name>
    <dbReference type="NCBI Taxonomy" id="669202"/>
    <lineage>
        <taxon>Eukaryota</taxon>
        <taxon>Metazoa</taxon>
        <taxon>Cnidaria</taxon>
        <taxon>Myxozoa</taxon>
        <taxon>Myxosporea</taxon>
        <taxon>Bivalvulida</taxon>
        <taxon>Platysporina</taxon>
        <taxon>Myxobolidae</taxon>
        <taxon>Thelohanellus</taxon>
    </lineage>
</organism>
<feature type="zinc finger region" description="UBR-type" evidence="4">
    <location>
        <begin position="73"/>
        <end position="144"/>
    </location>
</feature>
<evidence type="ECO:0000313" key="8">
    <source>
        <dbReference type="Proteomes" id="UP000031668"/>
    </source>
</evidence>
<dbReference type="GO" id="GO:0005737">
    <property type="term" value="C:cytoplasm"/>
    <property type="evidence" value="ECO:0007669"/>
    <property type="project" value="TreeGrafter"/>
</dbReference>
<name>A0A0C2MCD2_THEKT</name>
<evidence type="ECO:0000259" key="6">
    <source>
        <dbReference type="PROSITE" id="PS51157"/>
    </source>
</evidence>
<dbReference type="OrthoDB" id="15304at2759"/>
<dbReference type="AlphaFoldDB" id="A0A0C2MCD2"/>
<dbReference type="Gene3D" id="2.10.110.30">
    <property type="match status" value="1"/>
</dbReference>
<keyword evidence="3 5" id="KW-0862">Zinc</keyword>
<comment type="pathway">
    <text evidence="5">Protein modification; protein ubiquitination.</text>
</comment>
<evidence type="ECO:0000256" key="2">
    <source>
        <dbReference type="ARBA" id="ARBA00022771"/>
    </source>
</evidence>
<dbReference type="Proteomes" id="UP000031668">
    <property type="component" value="Unassembled WGS sequence"/>
</dbReference>
<dbReference type="PANTHER" id="PTHR21497">
    <property type="entry name" value="UBIQUITIN LIGASE E3 ALPHA-RELATED"/>
    <property type="match status" value="1"/>
</dbReference>
<dbReference type="GO" id="GO:0061630">
    <property type="term" value="F:ubiquitin protein ligase activity"/>
    <property type="evidence" value="ECO:0007669"/>
    <property type="project" value="UniProtKB-UniRule"/>
</dbReference>
<comment type="catalytic activity">
    <reaction evidence="5">
        <text>S-ubiquitinyl-[E2 ubiquitin-conjugating enzyme]-L-cysteine + [acceptor protein]-L-lysine = [E2 ubiquitin-conjugating enzyme]-L-cysteine + N(6)-ubiquitinyl-[acceptor protein]-L-lysine.</text>
        <dbReference type="EC" id="2.3.2.27"/>
    </reaction>
</comment>
<dbReference type="GO" id="GO:0000151">
    <property type="term" value="C:ubiquitin ligase complex"/>
    <property type="evidence" value="ECO:0007669"/>
    <property type="project" value="TreeGrafter"/>
</dbReference>
<keyword evidence="2 5" id="KW-0863">Zinc-finger</keyword>
<reference evidence="7 8" key="1">
    <citation type="journal article" date="2014" name="Genome Biol. Evol.">
        <title>The genome of the myxosporean Thelohanellus kitauei shows adaptations to nutrient acquisition within its fish host.</title>
        <authorList>
            <person name="Yang Y."/>
            <person name="Xiong J."/>
            <person name="Zhou Z."/>
            <person name="Huo F."/>
            <person name="Miao W."/>
            <person name="Ran C."/>
            <person name="Liu Y."/>
            <person name="Zhang J."/>
            <person name="Feng J."/>
            <person name="Wang M."/>
            <person name="Wang M."/>
            <person name="Wang L."/>
            <person name="Yao B."/>
        </authorList>
    </citation>
    <scope>NUCLEOTIDE SEQUENCE [LARGE SCALE GENOMIC DNA]</scope>
    <source>
        <strain evidence="7">Wuqing</strain>
    </source>
</reference>
<dbReference type="SMART" id="SM00396">
    <property type="entry name" value="ZnF_UBR1"/>
    <property type="match status" value="1"/>
</dbReference>
<sequence>MTDTFREEFEIRIDQIITRALLNTSNNPESDPQKIYDAFPLHKLVITPVLDALFERIDSETKNIFFSKDGALGRCRKMLTSAEKIYTCNDCSLNISRSLCEECFIDSCHVKHNFSETSVEYDLFCHCGDQEAFGKSFPCGIHQIPKNSRRLPKHFVKRIGNIIRRFLKYLELLCGDDESLETQVNECLLTKDNLRKLNLKEDLSGIRFPDQNQMKNTNAHKWCVLIFQPDDESPECADSCLRFAKPPGVLTDLQSNFEMCGFLCVKYRDTKKNCQTFKVRIQRFIHESLPGSGLHCRIVKVHRLSFMKLSSTLTEWIYNTCLRKSELCDLMSEILFNETTLPQKFFFNRNLWNEIRFITTHRIFLSILFSQNRARHLSDFYLENFDQLYSEVLVNTDLMHHLYSWRLSYRYQLPNLPTY</sequence>
<dbReference type="GO" id="GO:0016567">
    <property type="term" value="P:protein ubiquitination"/>
    <property type="evidence" value="ECO:0007669"/>
    <property type="project" value="UniProtKB-UniRule"/>
</dbReference>
<dbReference type="GO" id="GO:0008270">
    <property type="term" value="F:zinc ion binding"/>
    <property type="evidence" value="ECO:0007669"/>
    <property type="project" value="UniProtKB-UniRule"/>
</dbReference>
<gene>
    <name evidence="7" type="ORF">RF11_14152</name>
</gene>
<evidence type="ECO:0000256" key="5">
    <source>
        <dbReference type="RuleBase" id="RU366018"/>
    </source>
</evidence>
<keyword evidence="5" id="KW-0808">Transferase</keyword>
<evidence type="ECO:0000256" key="3">
    <source>
        <dbReference type="ARBA" id="ARBA00022833"/>
    </source>
</evidence>